<gene>
    <name evidence="3" type="ORF">ACFFNX_14020</name>
</gene>
<name>A0ABV5YE33_9ACTN</name>
<comment type="caution">
    <text evidence="3">The sequence shown here is derived from an EMBL/GenBank/DDBJ whole genome shotgun (WGS) entry which is preliminary data.</text>
</comment>
<dbReference type="InterPro" id="IPR028087">
    <property type="entry name" value="Tad_N"/>
</dbReference>
<dbReference type="Proteomes" id="UP001589627">
    <property type="component" value="Unassembled WGS sequence"/>
</dbReference>
<dbReference type="NCBIfam" id="TIGR03816">
    <property type="entry name" value="tadE_like_DECH"/>
    <property type="match status" value="1"/>
</dbReference>
<sequence>MRERRMREGGGTAMRERRTGDRGSGTVWMLALIGLTWAVAMMAMTVGGVRAARHRAYAAADLAALAAASHSADGPRAACGLAARIAHGSGGRLRSCVLHGRISEVIVSSGLTNVPALRHLTATARARAGPERLPTPTTVQTSGG</sequence>
<dbReference type="InterPro" id="IPR021202">
    <property type="entry name" value="Rv3654c-like"/>
</dbReference>
<feature type="region of interest" description="Disordered" evidence="1">
    <location>
        <begin position="1"/>
        <end position="20"/>
    </location>
</feature>
<dbReference type="EMBL" id="JBHLZP010000083">
    <property type="protein sequence ID" value="MFB9833306.1"/>
    <property type="molecule type" value="Genomic_DNA"/>
</dbReference>
<organism evidence="3 4">
    <name type="scientific">Actinoallomurus acaciae</name>
    <dbReference type="NCBI Taxonomy" id="502577"/>
    <lineage>
        <taxon>Bacteria</taxon>
        <taxon>Bacillati</taxon>
        <taxon>Actinomycetota</taxon>
        <taxon>Actinomycetes</taxon>
        <taxon>Streptosporangiales</taxon>
        <taxon>Thermomonosporaceae</taxon>
        <taxon>Actinoallomurus</taxon>
    </lineage>
</organism>
<protein>
    <submittedName>
        <fullName evidence="3">Rv3654c family TadE-like protein</fullName>
    </submittedName>
</protein>
<dbReference type="RefSeq" id="WP_378200689.1">
    <property type="nucleotide sequence ID" value="NZ_JBHLZP010000083.1"/>
</dbReference>
<evidence type="ECO:0000256" key="1">
    <source>
        <dbReference type="SAM" id="MobiDB-lite"/>
    </source>
</evidence>
<evidence type="ECO:0000259" key="2">
    <source>
        <dbReference type="Pfam" id="PF13400"/>
    </source>
</evidence>
<feature type="domain" description="Putative Flp pilus-assembly TadG-like N-terminal" evidence="2">
    <location>
        <begin position="23"/>
        <end position="69"/>
    </location>
</feature>
<proteinExistence type="predicted"/>
<keyword evidence="4" id="KW-1185">Reference proteome</keyword>
<accession>A0ABV5YE33</accession>
<evidence type="ECO:0000313" key="4">
    <source>
        <dbReference type="Proteomes" id="UP001589627"/>
    </source>
</evidence>
<reference evidence="3 4" key="1">
    <citation type="submission" date="2024-09" db="EMBL/GenBank/DDBJ databases">
        <authorList>
            <person name="Sun Q."/>
            <person name="Mori K."/>
        </authorList>
    </citation>
    <scope>NUCLEOTIDE SEQUENCE [LARGE SCALE GENOMIC DNA]</scope>
    <source>
        <strain evidence="3 4">TBRC 0563</strain>
    </source>
</reference>
<evidence type="ECO:0000313" key="3">
    <source>
        <dbReference type="EMBL" id="MFB9833306.1"/>
    </source>
</evidence>
<dbReference type="Pfam" id="PF13400">
    <property type="entry name" value="Tad"/>
    <property type="match status" value="1"/>
</dbReference>
<feature type="compositionally biased region" description="Polar residues" evidence="1">
    <location>
        <begin position="135"/>
        <end position="144"/>
    </location>
</feature>
<feature type="region of interest" description="Disordered" evidence="1">
    <location>
        <begin position="125"/>
        <end position="144"/>
    </location>
</feature>